<name>A0A6P5YVP3_DURZI</name>
<organism evidence="1 2">
    <name type="scientific">Durio zibethinus</name>
    <name type="common">Durian</name>
    <dbReference type="NCBI Taxonomy" id="66656"/>
    <lineage>
        <taxon>Eukaryota</taxon>
        <taxon>Viridiplantae</taxon>
        <taxon>Streptophyta</taxon>
        <taxon>Embryophyta</taxon>
        <taxon>Tracheophyta</taxon>
        <taxon>Spermatophyta</taxon>
        <taxon>Magnoliopsida</taxon>
        <taxon>eudicotyledons</taxon>
        <taxon>Gunneridae</taxon>
        <taxon>Pentapetalae</taxon>
        <taxon>rosids</taxon>
        <taxon>malvids</taxon>
        <taxon>Malvales</taxon>
        <taxon>Malvaceae</taxon>
        <taxon>Helicteroideae</taxon>
        <taxon>Durio</taxon>
    </lineage>
</organism>
<dbReference type="GeneID" id="111295178"/>
<dbReference type="PANTHER" id="PTHR36482:SF7">
    <property type="entry name" value="OS04G0308500 PROTEIN"/>
    <property type="match status" value="1"/>
</dbReference>
<dbReference type="Pfam" id="PF21230">
    <property type="entry name" value="Nakanori"/>
    <property type="match status" value="1"/>
</dbReference>
<reference evidence="2" key="1">
    <citation type="submission" date="2025-08" db="UniProtKB">
        <authorList>
            <consortium name="RefSeq"/>
        </authorList>
    </citation>
    <scope>IDENTIFICATION</scope>
    <source>
        <tissue evidence="2">Fruit stalk</tissue>
    </source>
</reference>
<protein>
    <submittedName>
        <fullName evidence="2">Uncharacterized protein LOC111295178</fullName>
    </submittedName>
</protein>
<dbReference type="AlphaFoldDB" id="A0A6P5YVP3"/>
<evidence type="ECO:0000313" key="2">
    <source>
        <dbReference type="RefSeq" id="XP_022744305.1"/>
    </source>
</evidence>
<dbReference type="InterPro" id="IPR053085">
    <property type="entry name" value="Jasmonate-induced_protein"/>
</dbReference>
<dbReference type="RefSeq" id="XP_022744305.1">
    <property type="nucleotide sequence ID" value="XM_022888570.1"/>
</dbReference>
<accession>A0A6P5YVP3</accession>
<dbReference type="Proteomes" id="UP000515121">
    <property type="component" value="Unplaced"/>
</dbReference>
<sequence>MSKVSTNGQIQNLTDSEISYVTSFDWQGHVVGQYPSPILHKDTGTFQHVGNQNGGSEAAVVYLTKNKNDKSYHAIAAWLNESSSPKSKAYALIAEPKPFTNELWGEIHDKLHNSNTNSSSTHDGLTLTVQIGEGDSPTLLATISYA</sequence>
<dbReference type="InterPro" id="IPR049065">
    <property type="entry name" value="Nakanori"/>
</dbReference>
<gene>
    <name evidence="2" type="primary">LOC111295178</name>
</gene>
<dbReference type="PANTHER" id="PTHR36482">
    <property type="entry name" value="OSJNBA0024J22.15 PROTEIN"/>
    <property type="match status" value="1"/>
</dbReference>
<evidence type="ECO:0000313" key="1">
    <source>
        <dbReference type="Proteomes" id="UP000515121"/>
    </source>
</evidence>
<keyword evidence="1" id="KW-1185">Reference proteome</keyword>
<proteinExistence type="predicted"/>
<dbReference type="KEGG" id="dzi:111295178"/>
<dbReference type="OrthoDB" id="931869at2759"/>